<comment type="pathway">
    <text evidence="1">Siderophore biosynthesis.</text>
</comment>
<dbReference type="Gene3D" id="6.10.250.3370">
    <property type="match status" value="1"/>
</dbReference>
<evidence type="ECO:0000259" key="3">
    <source>
        <dbReference type="Pfam" id="PF04183"/>
    </source>
</evidence>
<organism evidence="5 6">
    <name type="scientific">Micromonospora lupini str. Lupac 08</name>
    <dbReference type="NCBI Taxonomy" id="1150864"/>
    <lineage>
        <taxon>Bacteria</taxon>
        <taxon>Bacillati</taxon>
        <taxon>Actinomycetota</taxon>
        <taxon>Actinomycetes</taxon>
        <taxon>Micromonosporales</taxon>
        <taxon>Micromonosporaceae</taxon>
        <taxon>Micromonospora</taxon>
    </lineage>
</organism>
<feature type="domain" description="Aerobactin siderophore biosynthesis IucA/IucC N-terminal" evidence="3">
    <location>
        <begin position="166"/>
        <end position="416"/>
    </location>
</feature>
<dbReference type="InterPro" id="IPR022770">
    <property type="entry name" value="IucA/IucC-like_C"/>
</dbReference>
<dbReference type="EMBL" id="CAIE01000031">
    <property type="protein sequence ID" value="CCH19146.1"/>
    <property type="molecule type" value="Genomic_DNA"/>
</dbReference>
<dbReference type="Pfam" id="PF06276">
    <property type="entry name" value="FhuF"/>
    <property type="match status" value="1"/>
</dbReference>
<sequence>MTSTAVPAQTTAAHAALTAPGAHTAAGDAVAHLTPQRWARANRMLVRKALAEFTHERLLTPQPVPGPDDRQWYEVRSDDGTVTYRFVARVLALAHWQIDADSITRHRDGVEVPPDAVDLIVELRGALGLSARVLPVYLEEITSTLAGTAYKLAQSLPSAAELAGSDFQTIETSMTEGHPCFVANNGRLGFGVDEYHRYAPEAATPVRLEWLAAHRDHSTFSSAADLDYDALISGELDAETRARFAATMAELGLDLADYHLIPAHPWQWWNKLAVTFAGELAERRLVHLGPGPDSYLAQQSIRTFFNVTEPRRHYVKTALSVLNMGFMRGLSAAYMAATPAINDWLADLIAGDEVLAGTGLTIIRERAAVGYRHRQYEAATERTSPYRKMFAALWRESPVPGLAPGRRLSTMAALLHTDDDGGSLAAALIDRSGLTPEVWLRRYLDAYLTPLLHSFYAHDLAFMPHGENVILVLDEHHTVERVIFKDIAEEIAVLNTDAELPEQVRRIQVEVPDDTKLLSIFTDVVDCFLRHLSAVLVEAGVLTEDAFWGTVAACAADYFDRVPHLAERVRHYDLFAPEFALSCLNRLQLRDNQQMVDLADPSAALQFVGTLANPLAAHAPAR</sequence>
<protein>
    <submittedName>
        <fullName evidence="5">IucA/IucC family protein (Siderophore biosynthetic enzyme)</fullName>
    </submittedName>
</protein>
<comment type="similarity">
    <text evidence="2">Belongs to the IucA/IucC family.</text>
</comment>
<dbReference type="AlphaFoldDB" id="I0L5P9"/>
<dbReference type="Proteomes" id="UP000003448">
    <property type="component" value="Unassembled WGS sequence"/>
</dbReference>
<reference evidence="6" key="1">
    <citation type="journal article" date="2012" name="J. Bacteriol.">
        <title>Genome Sequence of Micromonospora lupini Lupac 08, Isolated from Root Nodules of Lupinus angustifolius.</title>
        <authorList>
            <person name="Alonso-Vega P."/>
            <person name="Normand P."/>
            <person name="Bacigalupe R."/>
            <person name="Pujic P."/>
            <person name="Lajus A."/>
            <person name="Vallenet D."/>
            <person name="Carro L."/>
            <person name="Coll P."/>
            <person name="Trujillo M.E."/>
        </authorList>
    </citation>
    <scope>NUCLEOTIDE SEQUENCE [LARGE SCALE GENOMIC DNA]</scope>
    <source>
        <strain evidence="6">Lupac 08</strain>
    </source>
</reference>
<evidence type="ECO:0000313" key="6">
    <source>
        <dbReference type="Proteomes" id="UP000003448"/>
    </source>
</evidence>
<evidence type="ECO:0000256" key="2">
    <source>
        <dbReference type="ARBA" id="ARBA00007832"/>
    </source>
</evidence>
<dbReference type="GO" id="GO:0019290">
    <property type="term" value="P:siderophore biosynthetic process"/>
    <property type="evidence" value="ECO:0007669"/>
    <property type="project" value="InterPro"/>
</dbReference>
<dbReference type="Pfam" id="PF04183">
    <property type="entry name" value="IucA_IucC"/>
    <property type="match status" value="1"/>
</dbReference>
<dbReference type="Gene3D" id="1.10.510.40">
    <property type="match status" value="1"/>
</dbReference>
<dbReference type="PANTHER" id="PTHR34384:SF6">
    <property type="entry name" value="STAPHYLOFERRIN B SYNTHASE"/>
    <property type="match status" value="1"/>
</dbReference>
<dbReference type="InterPro" id="IPR037455">
    <property type="entry name" value="LucA/IucC-like"/>
</dbReference>
<proteinExistence type="inferred from homology"/>
<evidence type="ECO:0000259" key="4">
    <source>
        <dbReference type="Pfam" id="PF06276"/>
    </source>
</evidence>
<dbReference type="Gene3D" id="3.30.310.280">
    <property type="match status" value="1"/>
</dbReference>
<dbReference type="PANTHER" id="PTHR34384">
    <property type="entry name" value="L-2,3-DIAMINOPROPANOATE--CITRATE LIGASE"/>
    <property type="match status" value="1"/>
</dbReference>
<comment type="caution">
    <text evidence="5">The sequence shown here is derived from an EMBL/GenBank/DDBJ whole genome shotgun (WGS) entry which is preliminary data.</text>
</comment>
<name>I0L5P9_9ACTN</name>
<dbReference type="GO" id="GO:0016881">
    <property type="term" value="F:acid-amino acid ligase activity"/>
    <property type="evidence" value="ECO:0007669"/>
    <property type="project" value="UniProtKB-ARBA"/>
</dbReference>
<evidence type="ECO:0000313" key="5">
    <source>
        <dbReference type="EMBL" id="CCH19146.1"/>
    </source>
</evidence>
<keyword evidence="6" id="KW-1185">Reference proteome</keyword>
<gene>
    <name evidence="5" type="ORF">MILUP08_44063</name>
</gene>
<dbReference type="STRING" id="1150864.MILUP08_44063"/>
<dbReference type="InterPro" id="IPR007310">
    <property type="entry name" value="Aerobactin_biosyn_IucA/IucC_N"/>
</dbReference>
<evidence type="ECO:0000256" key="1">
    <source>
        <dbReference type="ARBA" id="ARBA00004924"/>
    </source>
</evidence>
<accession>I0L5P9</accession>
<feature type="domain" description="Aerobactin siderophore biosynthesis IucA/IucC-like C-terminal" evidence="4">
    <location>
        <begin position="439"/>
        <end position="596"/>
    </location>
</feature>
<dbReference type="eggNOG" id="COG4264">
    <property type="taxonomic scope" value="Bacteria"/>
</dbReference>